<dbReference type="EMBL" id="FULE01000021">
    <property type="protein sequence ID" value="SJN55997.1"/>
    <property type="molecule type" value="Genomic_DNA"/>
</dbReference>
<keyword evidence="1" id="KW-1133">Transmembrane helix</keyword>
<evidence type="ECO:0000313" key="2">
    <source>
        <dbReference type="EMBL" id="SJN55997.1"/>
    </source>
</evidence>
<feature type="transmembrane region" description="Helical" evidence="1">
    <location>
        <begin position="21"/>
        <end position="39"/>
    </location>
</feature>
<organism evidence="2 3">
    <name type="scientific">Vibrio ruber (strain DSM 16370 / JCM 11486 / BCRC 17186 / CECT 7878 / LMG 23124 / VR1)</name>
    <dbReference type="NCBI Taxonomy" id="1123498"/>
    <lineage>
        <taxon>Bacteria</taxon>
        <taxon>Pseudomonadati</taxon>
        <taxon>Pseudomonadota</taxon>
        <taxon>Gammaproteobacteria</taxon>
        <taxon>Vibrionales</taxon>
        <taxon>Vibrionaceae</taxon>
        <taxon>Vibrio</taxon>
    </lineage>
</organism>
<feature type="transmembrane region" description="Helical" evidence="1">
    <location>
        <begin position="45"/>
        <end position="66"/>
    </location>
</feature>
<keyword evidence="1" id="KW-0812">Transmembrane</keyword>
<sequence length="84" mass="9597">MDSDQLDFTVDAVSRVHPMSIVINLLFIGVLLSGLYGLFFDNKALYGVLIYIFVGFVVRLVFCRLLKAYLRSKYKKLLQSNSDD</sequence>
<evidence type="ECO:0000313" key="3">
    <source>
        <dbReference type="Proteomes" id="UP000188276"/>
    </source>
</evidence>
<reference evidence="3" key="1">
    <citation type="submission" date="2017-02" db="EMBL/GenBank/DDBJ databases">
        <authorList>
            <person name="Rodrigo-Torres L."/>
            <person name="Arahal R.D."/>
            <person name="Lucena T."/>
        </authorList>
    </citation>
    <scope>NUCLEOTIDE SEQUENCE [LARGE SCALE GENOMIC DNA]</scope>
    <source>
        <strain evidence="3">CECT 7878</strain>
    </source>
</reference>
<accession>A0A1R4LI22</accession>
<name>A0A1R4LI22_VIBR1</name>
<proteinExistence type="predicted"/>
<keyword evidence="1" id="KW-0472">Membrane</keyword>
<gene>
    <name evidence="2" type="ORF">VR7878_01540</name>
</gene>
<dbReference type="Proteomes" id="UP000188276">
    <property type="component" value="Unassembled WGS sequence"/>
</dbReference>
<protein>
    <submittedName>
        <fullName evidence="2">Uncharacterized protein</fullName>
    </submittedName>
</protein>
<dbReference type="AlphaFoldDB" id="A0A1R4LI22"/>
<evidence type="ECO:0000256" key="1">
    <source>
        <dbReference type="SAM" id="Phobius"/>
    </source>
</evidence>
<keyword evidence="3" id="KW-1185">Reference proteome</keyword>